<proteinExistence type="predicted"/>
<dbReference type="Proteomes" id="UP001497482">
    <property type="component" value="Chromosome 8"/>
</dbReference>
<reference evidence="2 3" key="1">
    <citation type="submission" date="2024-04" db="EMBL/GenBank/DDBJ databases">
        <authorList>
            <person name="Waldvogel A.-M."/>
            <person name="Schoenle A."/>
        </authorList>
    </citation>
    <scope>NUCLEOTIDE SEQUENCE [LARGE SCALE GENOMIC DNA]</scope>
</reference>
<dbReference type="AlphaFoldDB" id="A0AAV2MH96"/>
<feature type="region of interest" description="Disordered" evidence="1">
    <location>
        <begin position="1"/>
        <end position="20"/>
    </location>
</feature>
<evidence type="ECO:0000313" key="3">
    <source>
        <dbReference type="Proteomes" id="UP001497482"/>
    </source>
</evidence>
<evidence type="ECO:0000256" key="1">
    <source>
        <dbReference type="SAM" id="MobiDB-lite"/>
    </source>
</evidence>
<keyword evidence="3" id="KW-1185">Reference proteome</keyword>
<name>A0AAV2MH96_KNICA</name>
<gene>
    <name evidence="2" type="ORF">KC01_LOCUS39076</name>
</gene>
<protein>
    <submittedName>
        <fullName evidence="2">Uncharacterized protein</fullName>
    </submittedName>
</protein>
<accession>A0AAV2MH96</accession>
<sequence>MDDRMAAFTQSSSHLEPRTAPPASCAECPLLSAASVAPLPGFTRPCSALPSRISDEQSSARLSDVRTLRINTCLFPTLPFVCGYVFTMDSPRGPCCAEGLFL</sequence>
<dbReference type="EMBL" id="OZ035830">
    <property type="protein sequence ID" value="CAL1612783.1"/>
    <property type="molecule type" value="Genomic_DNA"/>
</dbReference>
<organism evidence="2 3">
    <name type="scientific">Knipowitschia caucasica</name>
    <name type="common">Caucasian dwarf goby</name>
    <name type="synonym">Pomatoschistus caucasicus</name>
    <dbReference type="NCBI Taxonomy" id="637954"/>
    <lineage>
        <taxon>Eukaryota</taxon>
        <taxon>Metazoa</taxon>
        <taxon>Chordata</taxon>
        <taxon>Craniata</taxon>
        <taxon>Vertebrata</taxon>
        <taxon>Euteleostomi</taxon>
        <taxon>Actinopterygii</taxon>
        <taxon>Neopterygii</taxon>
        <taxon>Teleostei</taxon>
        <taxon>Neoteleostei</taxon>
        <taxon>Acanthomorphata</taxon>
        <taxon>Gobiaria</taxon>
        <taxon>Gobiiformes</taxon>
        <taxon>Gobioidei</taxon>
        <taxon>Gobiidae</taxon>
        <taxon>Gobiinae</taxon>
        <taxon>Knipowitschia</taxon>
    </lineage>
</organism>
<evidence type="ECO:0000313" key="2">
    <source>
        <dbReference type="EMBL" id="CAL1612783.1"/>
    </source>
</evidence>